<dbReference type="GO" id="GO:0000160">
    <property type="term" value="P:phosphorelay signal transduction system"/>
    <property type="evidence" value="ECO:0007669"/>
    <property type="project" value="InterPro"/>
</dbReference>
<dbReference type="CDD" id="cd01949">
    <property type="entry name" value="GGDEF"/>
    <property type="match status" value="1"/>
</dbReference>
<dbReference type="SUPFAM" id="SSF52172">
    <property type="entry name" value="CheY-like"/>
    <property type="match status" value="1"/>
</dbReference>
<dbReference type="NCBIfam" id="TIGR00254">
    <property type="entry name" value="GGDEF"/>
    <property type="match status" value="1"/>
</dbReference>
<dbReference type="PANTHER" id="PTHR44757:SF2">
    <property type="entry name" value="BIOFILM ARCHITECTURE MAINTENANCE PROTEIN MBAA"/>
    <property type="match status" value="1"/>
</dbReference>
<keyword evidence="5" id="KW-1185">Reference proteome</keyword>
<feature type="domain" description="GGDEF" evidence="3">
    <location>
        <begin position="310"/>
        <end position="443"/>
    </location>
</feature>
<dbReference type="InterPro" id="IPR035965">
    <property type="entry name" value="PAS-like_dom_sf"/>
</dbReference>
<dbReference type="InterPro" id="IPR000160">
    <property type="entry name" value="GGDEF_dom"/>
</dbReference>
<evidence type="ECO:0000256" key="1">
    <source>
        <dbReference type="PROSITE-ProRule" id="PRU00169"/>
    </source>
</evidence>
<dbReference type="Pfam" id="PF00990">
    <property type="entry name" value="GGDEF"/>
    <property type="match status" value="1"/>
</dbReference>
<evidence type="ECO:0000313" key="5">
    <source>
        <dbReference type="Proteomes" id="UP000232638"/>
    </source>
</evidence>
<gene>
    <name evidence="4" type="ORF">THSYN_18490</name>
</gene>
<dbReference type="Pfam" id="PF00072">
    <property type="entry name" value="Response_reg"/>
    <property type="match status" value="1"/>
</dbReference>
<dbReference type="InterPro" id="IPR001789">
    <property type="entry name" value="Sig_transdc_resp-reg_receiver"/>
</dbReference>
<sequence>MLIADRGGPYRALVVDDDGVLRAAMQQFISQLGFEVQTTDNGQRALERFQAQGADIVLLDAAMPVLDGFAACEAIRALPAGRHVPIIMITSYEDEESVDRAFKSGATEYVTKPIHWAVLRNRVRQLVEAAEAARRLRQDRAFFQSLVDAIPDPTLVCDRDGVVRWINQDAARHPLVAEAALDAPLRLAPGVTEPDSGESDPSAILARIRAGAAAADTPLELLLHRVDPLAGEFYAEAHARALRGVDGANFGLILRLQDVTARELEDQRLRRQVTRYGELAHRDSLTGLANRRRFEDLLHEAVATAGRTGERLAVIFLDLDGFKAVNDTRGHAAGDQVLCQVAARLQLVVRRPDTVSRLGGDEFAVLLRDVPGSSAVLDLGGRLLAAICAPIELAEGPAALGASIGVSLFPDHGPDGATLLRCADEAMYAVKSRGKRGVAMAPLPAGR</sequence>
<dbReference type="Gene3D" id="3.30.450.20">
    <property type="entry name" value="PAS domain"/>
    <property type="match status" value="1"/>
</dbReference>
<dbReference type="PANTHER" id="PTHR44757">
    <property type="entry name" value="DIGUANYLATE CYCLASE DGCP"/>
    <property type="match status" value="1"/>
</dbReference>
<evidence type="ECO:0000313" key="4">
    <source>
        <dbReference type="EMBL" id="AUB82730.1"/>
    </source>
</evidence>
<dbReference type="SUPFAM" id="SSF55073">
    <property type="entry name" value="Nucleotide cyclase"/>
    <property type="match status" value="1"/>
</dbReference>
<evidence type="ECO:0000259" key="3">
    <source>
        <dbReference type="PROSITE" id="PS50887"/>
    </source>
</evidence>
<dbReference type="Pfam" id="PF08448">
    <property type="entry name" value="PAS_4"/>
    <property type="match status" value="1"/>
</dbReference>
<dbReference type="SUPFAM" id="SSF55785">
    <property type="entry name" value="PYP-like sensor domain (PAS domain)"/>
    <property type="match status" value="1"/>
</dbReference>
<dbReference type="SMART" id="SM00267">
    <property type="entry name" value="GGDEF"/>
    <property type="match status" value="1"/>
</dbReference>
<dbReference type="KEGG" id="tsy:THSYN_18490"/>
<evidence type="ECO:0000259" key="2">
    <source>
        <dbReference type="PROSITE" id="PS50110"/>
    </source>
</evidence>
<feature type="modified residue" description="4-aspartylphosphate" evidence="1">
    <location>
        <position position="60"/>
    </location>
</feature>
<dbReference type="InterPro" id="IPR043128">
    <property type="entry name" value="Rev_trsase/Diguanyl_cyclase"/>
</dbReference>
<dbReference type="InterPro" id="IPR011006">
    <property type="entry name" value="CheY-like_superfamily"/>
</dbReference>
<dbReference type="CDD" id="cd17546">
    <property type="entry name" value="REC_hyHK_CKI1_RcsC-like"/>
    <property type="match status" value="1"/>
</dbReference>
<reference evidence="4 5" key="1">
    <citation type="submission" date="2017-03" db="EMBL/GenBank/DDBJ databases">
        <title>Complete genome sequence of Candidatus 'Thiodictyon syntrophicum' sp. nov. strain Cad16T, a photolithoautotroph purple sulfur bacterium isolated from an alpine meromictic lake.</title>
        <authorList>
            <person name="Luedin S.M."/>
            <person name="Pothier J.F."/>
            <person name="Danza F."/>
            <person name="Storelli N."/>
            <person name="Wittwer M."/>
            <person name="Tonolla M."/>
        </authorList>
    </citation>
    <scope>NUCLEOTIDE SEQUENCE [LARGE SCALE GENOMIC DNA]</scope>
    <source>
        <strain evidence="4 5">Cad16T</strain>
    </source>
</reference>
<dbReference type="PROSITE" id="PS50110">
    <property type="entry name" value="RESPONSE_REGULATORY"/>
    <property type="match status" value="1"/>
</dbReference>
<dbReference type="EMBL" id="CP020370">
    <property type="protein sequence ID" value="AUB82730.1"/>
    <property type="molecule type" value="Genomic_DNA"/>
</dbReference>
<dbReference type="InterPro" id="IPR029787">
    <property type="entry name" value="Nucleotide_cyclase"/>
</dbReference>
<feature type="domain" description="Response regulatory" evidence="2">
    <location>
        <begin position="11"/>
        <end position="127"/>
    </location>
</feature>
<dbReference type="Gene3D" id="3.40.50.2300">
    <property type="match status" value="1"/>
</dbReference>
<dbReference type="RefSeq" id="WP_100920444.1">
    <property type="nucleotide sequence ID" value="NZ_CP020370.1"/>
</dbReference>
<protein>
    <recommendedName>
        <fullName evidence="6">Diguanylate cyclase</fullName>
    </recommendedName>
</protein>
<dbReference type="Gene3D" id="3.30.70.270">
    <property type="match status" value="1"/>
</dbReference>
<proteinExistence type="predicted"/>
<keyword evidence="1" id="KW-0597">Phosphoprotein</keyword>
<dbReference type="AlphaFoldDB" id="A0A2K8UAW9"/>
<name>A0A2K8UAW9_9GAMM</name>
<dbReference type="PROSITE" id="PS50887">
    <property type="entry name" value="GGDEF"/>
    <property type="match status" value="1"/>
</dbReference>
<accession>A0A2K8UAW9</accession>
<dbReference type="SMART" id="SM00448">
    <property type="entry name" value="REC"/>
    <property type="match status" value="1"/>
</dbReference>
<dbReference type="InterPro" id="IPR052155">
    <property type="entry name" value="Biofilm_reg_signaling"/>
</dbReference>
<dbReference type="InterPro" id="IPR013656">
    <property type="entry name" value="PAS_4"/>
</dbReference>
<evidence type="ECO:0008006" key="6">
    <source>
        <dbReference type="Google" id="ProtNLM"/>
    </source>
</evidence>
<dbReference type="Proteomes" id="UP000232638">
    <property type="component" value="Chromosome"/>
</dbReference>
<organism evidence="4 5">
    <name type="scientific">Candidatus Thiodictyon syntrophicum</name>
    <dbReference type="NCBI Taxonomy" id="1166950"/>
    <lineage>
        <taxon>Bacteria</taxon>
        <taxon>Pseudomonadati</taxon>
        <taxon>Pseudomonadota</taxon>
        <taxon>Gammaproteobacteria</taxon>
        <taxon>Chromatiales</taxon>
        <taxon>Chromatiaceae</taxon>
        <taxon>Thiodictyon</taxon>
    </lineage>
</organism>
<dbReference type="OrthoDB" id="9812260at2"/>